<dbReference type="NCBIfam" id="NF008453">
    <property type="entry name" value="PRK11308.1"/>
    <property type="match status" value="2"/>
</dbReference>
<sequence length="548" mass="58921">MPELTPLMCVKDLDIRFAGSSSSAVRGISFTVGRGEIVALVGESGSGKSATALALTGLLPGDAQVGGEARFDGTPLLPGNAAQRNAFRGRRVGMVFQDPAAALDPVFTIGWQLDETLRRHHPALDRKGRRDRAISLLEAVGIPEPADRLRRFPNQMSGGQLQRVVIALALAGEPDLLIADEPTTALDVTVQQGLLDLLWRLNRDRGMAILLITHDMGVVADLAQRVLVMRHGVIVETGDVREIFQAPRAAYTRALLAALPGRAGSATAQADISAPVLTVDGLRIAYSSGFGRRNEVVHGVSFDIHAGEFVGLVGESGSGKSTIGSCLLGLIASTAGRITFDGKDLGRRAPGDVAALRPQIGAVFQNPMGSLNPRLTIAESIAEPLRTHRRLDALALRRKVDRLIGNVQLPKGWRDRLPAELSGGQRQRVAIARALALDPLLLISDEPTSALDVSVQAEILDLLRQLQQETRFACLFISHDLAVVRQLCQRVVVLRAGVVVEADRTSRVLDAPQEPYTRNLVASAPLPDPQRQAEKRAVRLGLRREVFA</sequence>
<comment type="similarity">
    <text evidence="2">Belongs to the ABC transporter superfamily.</text>
</comment>
<dbReference type="GO" id="GO:0016887">
    <property type="term" value="F:ATP hydrolysis activity"/>
    <property type="evidence" value="ECO:0007669"/>
    <property type="project" value="InterPro"/>
</dbReference>
<reference evidence="9 10" key="1">
    <citation type="submission" date="2019-01" db="EMBL/GenBank/DDBJ databases">
        <title>Sinorhodobacter populi sp. nov. isolated from the symptomatic bark tissue of Populus euramericana canker.</title>
        <authorList>
            <person name="Xu G."/>
        </authorList>
    </citation>
    <scope>NUCLEOTIDE SEQUENCE [LARGE SCALE GENOMIC DNA]</scope>
    <source>
        <strain evidence="9 10">SK2B-1</strain>
    </source>
</reference>
<dbReference type="InterPro" id="IPR003439">
    <property type="entry name" value="ABC_transporter-like_ATP-bd"/>
</dbReference>
<comment type="subcellular location">
    <subcellularLocation>
        <location evidence="1">Cell inner membrane</location>
        <topology evidence="1">Peripheral membrane protein</topology>
    </subcellularLocation>
</comment>
<proteinExistence type="inferred from homology"/>
<evidence type="ECO:0000256" key="2">
    <source>
        <dbReference type="ARBA" id="ARBA00005417"/>
    </source>
</evidence>
<dbReference type="GO" id="GO:0005886">
    <property type="term" value="C:plasma membrane"/>
    <property type="evidence" value="ECO:0007669"/>
    <property type="project" value="UniProtKB-SubCell"/>
</dbReference>
<name>A0A443JAI5_9RHOB</name>
<dbReference type="Pfam" id="PF08352">
    <property type="entry name" value="oligo_HPY"/>
    <property type="match status" value="2"/>
</dbReference>
<keyword evidence="7" id="KW-0472">Membrane</keyword>
<dbReference type="GO" id="GO:0015833">
    <property type="term" value="P:peptide transport"/>
    <property type="evidence" value="ECO:0007669"/>
    <property type="project" value="InterPro"/>
</dbReference>
<protein>
    <submittedName>
        <fullName evidence="9">ABC transporter ATP-binding protein</fullName>
    </submittedName>
</protein>
<evidence type="ECO:0000313" key="10">
    <source>
        <dbReference type="Proteomes" id="UP000284476"/>
    </source>
</evidence>
<accession>A0A443JAI5</accession>
<dbReference type="Gene3D" id="3.40.50.300">
    <property type="entry name" value="P-loop containing nucleotide triphosphate hydrolases"/>
    <property type="match status" value="2"/>
</dbReference>
<dbReference type="InterPro" id="IPR017871">
    <property type="entry name" value="ABC_transporter-like_CS"/>
</dbReference>
<keyword evidence="4" id="KW-1003">Cell membrane</keyword>
<dbReference type="PROSITE" id="PS50893">
    <property type="entry name" value="ABC_TRANSPORTER_2"/>
    <property type="match status" value="2"/>
</dbReference>
<keyword evidence="6 9" id="KW-0067">ATP-binding</keyword>
<feature type="domain" description="ABC transporter" evidence="8">
    <location>
        <begin position="279"/>
        <end position="521"/>
    </location>
</feature>
<dbReference type="GO" id="GO:0005524">
    <property type="term" value="F:ATP binding"/>
    <property type="evidence" value="ECO:0007669"/>
    <property type="project" value="UniProtKB-KW"/>
</dbReference>
<dbReference type="SUPFAM" id="SSF52540">
    <property type="entry name" value="P-loop containing nucleoside triphosphate hydrolases"/>
    <property type="match status" value="2"/>
</dbReference>
<evidence type="ECO:0000256" key="6">
    <source>
        <dbReference type="ARBA" id="ARBA00022840"/>
    </source>
</evidence>
<dbReference type="InterPro" id="IPR013563">
    <property type="entry name" value="Oligopep_ABC_C"/>
</dbReference>
<dbReference type="NCBIfam" id="NF007739">
    <property type="entry name" value="PRK10419.1"/>
    <property type="match status" value="2"/>
</dbReference>
<dbReference type="CDD" id="cd03257">
    <property type="entry name" value="ABC_NikE_OppD_transporters"/>
    <property type="match status" value="2"/>
</dbReference>
<evidence type="ECO:0000256" key="1">
    <source>
        <dbReference type="ARBA" id="ARBA00004417"/>
    </source>
</evidence>
<evidence type="ECO:0000313" key="9">
    <source>
        <dbReference type="EMBL" id="RWR17474.1"/>
    </source>
</evidence>
<dbReference type="RefSeq" id="WP_128210149.1">
    <property type="nucleotide sequence ID" value="NZ_JBHRSO010000027.1"/>
</dbReference>
<evidence type="ECO:0000256" key="4">
    <source>
        <dbReference type="ARBA" id="ARBA00022475"/>
    </source>
</evidence>
<gene>
    <name evidence="9" type="ORF">D2T30_18890</name>
</gene>
<organism evidence="9 10">
    <name type="scientific">Paenirhodobacter populi</name>
    <dbReference type="NCBI Taxonomy" id="2306993"/>
    <lineage>
        <taxon>Bacteria</taxon>
        <taxon>Pseudomonadati</taxon>
        <taxon>Pseudomonadota</taxon>
        <taxon>Alphaproteobacteria</taxon>
        <taxon>Rhodobacterales</taxon>
        <taxon>Rhodobacter group</taxon>
        <taxon>Paenirhodobacter</taxon>
    </lineage>
</organism>
<evidence type="ECO:0000256" key="7">
    <source>
        <dbReference type="ARBA" id="ARBA00023136"/>
    </source>
</evidence>
<dbReference type="InterPro" id="IPR027417">
    <property type="entry name" value="P-loop_NTPase"/>
</dbReference>
<dbReference type="SMART" id="SM00382">
    <property type="entry name" value="AAA"/>
    <property type="match status" value="2"/>
</dbReference>
<dbReference type="EMBL" id="SAUZ01000027">
    <property type="protein sequence ID" value="RWR17474.1"/>
    <property type="molecule type" value="Genomic_DNA"/>
</dbReference>
<keyword evidence="3" id="KW-0813">Transport</keyword>
<dbReference type="InterPro" id="IPR003593">
    <property type="entry name" value="AAA+_ATPase"/>
</dbReference>
<dbReference type="PANTHER" id="PTHR43297:SF2">
    <property type="entry name" value="DIPEPTIDE TRANSPORT ATP-BINDING PROTEIN DPPD"/>
    <property type="match status" value="1"/>
</dbReference>
<keyword evidence="5" id="KW-0547">Nucleotide-binding</keyword>
<evidence type="ECO:0000256" key="3">
    <source>
        <dbReference type="ARBA" id="ARBA00022448"/>
    </source>
</evidence>
<evidence type="ECO:0000259" key="8">
    <source>
        <dbReference type="PROSITE" id="PS50893"/>
    </source>
</evidence>
<comment type="caution">
    <text evidence="9">The sequence shown here is derived from an EMBL/GenBank/DDBJ whole genome shotgun (WGS) entry which is preliminary data.</text>
</comment>
<feature type="domain" description="ABC transporter" evidence="8">
    <location>
        <begin position="10"/>
        <end position="256"/>
    </location>
</feature>
<reference evidence="9 10" key="2">
    <citation type="submission" date="2019-01" db="EMBL/GenBank/DDBJ databases">
        <authorList>
            <person name="Li Y."/>
        </authorList>
    </citation>
    <scope>NUCLEOTIDE SEQUENCE [LARGE SCALE GENOMIC DNA]</scope>
    <source>
        <strain evidence="9 10">SK2B-1</strain>
    </source>
</reference>
<dbReference type="Pfam" id="PF00005">
    <property type="entry name" value="ABC_tran"/>
    <property type="match status" value="2"/>
</dbReference>
<dbReference type="Proteomes" id="UP000284476">
    <property type="component" value="Unassembled WGS sequence"/>
</dbReference>
<evidence type="ECO:0000256" key="5">
    <source>
        <dbReference type="ARBA" id="ARBA00022741"/>
    </source>
</evidence>
<dbReference type="PROSITE" id="PS00211">
    <property type="entry name" value="ABC_TRANSPORTER_1"/>
    <property type="match status" value="2"/>
</dbReference>
<dbReference type="InterPro" id="IPR050388">
    <property type="entry name" value="ABC_Ni/Peptide_Import"/>
</dbReference>
<dbReference type="PANTHER" id="PTHR43297">
    <property type="entry name" value="OLIGOPEPTIDE TRANSPORT ATP-BINDING PROTEIN APPD"/>
    <property type="match status" value="1"/>
</dbReference>
<dbReference type="AlphaFoldDB" id="A0A443JAI5"/>